<evidence type="ECO:0000313" key="3">
    <source>
        <dbReference type="Proteomes" id="UP000603227"/>
    </source>
</evidence>
<organism evidence="2 3">
    <name type="scientific">Streptomyces capitiformicae</name>
    <dbReference type="NCBI Taxonomy" id="2014920"/>
    <lineage>
        <taxon>Bacteria</taxon>
        <taxon>Bacillati</taxon>
        <taxon>Actinomycetota</taxon>
        <taxon>Actinomycetes</taxon>
        <taxon>Kitasatosporales</taxon>
        <taxon>Streptomycetaceae</taxon>
        <taxon>Streptomyces</taxon>
    </lineage>
</organism>
<keyword evidence="3" id="KW-1185">Reference proteome</keyword>
<dbReference type="Pfam" id="PF03995">
    <property type="entry name" value="Inhibitor_I36"/>
    <property type="match status" value="1"/>
</dbReference>
<dbReference type="RefSeq" id="WP_189783087.1">
    <property type="nucleotide sequence ID" value="NZ_BNAT01000009.1"/>
</dbReference>
<gene>
    <name evidence="2" type="ORF">GCM10017771_31560</name>
</gene>
<dbReference type="AlphaFoldDB" id="A0A919GQ38"/>
<evidence type="ECO:0000313" key="2">
    <source>
        <dbReference type="EMBL" id="GHH88006.1"/>
    </source>
</evidence>
<reference evidence="2" key="2">
    <citation type="submission" date="2020-09" db="EMBL/GenBank/DDBJ databases">
        <authorList>
            <person name="Sun Q."/>
            <person name="Zhou Y."/>
        </authorList>
    </citation>
    <scope>NUCLEOTIDE SEQUENCE</scope>
    <source>
        <strain evidence="2">CGMCC 4.7403</strain>
    </source>
</reference>
<sequence length="151" mass="15832">MRKFTVTAALLGLTALGAVVPAATAQAAESTVTGPGCNSKWGPRNGNMYAWQDLDCTGTQLIATPGNSANWGAAANDKATSVMNRGFVGSLDHVAFYQNDLHRGGVACLAPGELYADNLTDNRFNNGVIVNDNITSHRWVNRGDCGGAFLT</sequence>
<keyword evidence="1" id="KW-0732">Signal</keyword>
<evidence type="ECO:0000256" key="1">
    <source>
        <dbReference type="SAM" id="SignalP"/>
    </source>
</evidence>
<name>A0A919GQ38_9ACTN</name>
<accession>A0A919GQ38</accession>
<protein>
    <submittedName>
        <fullName evidence="2">Uncharacterized protein</fullName>
    </submittedName>
</protein>
<dbReference type="Proteomes" id="UP000603227">
    <property type="component" value="Unassembled WGS sequence"/>
</dbReference>
<feature type="signal peptide" evidence="1">
    <location>
        <begin position="1"/>
        <end position="27"/>
    </location>
</feature>
<dbReference type="Gene3D" id="2.60.20.10">
    <property type="entry name" value="Crystallins"/>
    <property type="match status" value="1"/>
</dbReference>
<reference evidence="2" key="1">
    <citation type="journal article" date="2014" name="Int. J. Syst. Evol. Microbiol.">
        <title>Complete genome sequence of Corynebacterium casei LMG S-19264T (=DSM 44701T), isolated from a smear-ripened cheese.</title>
        <authorList>
            <consortium name="US DOE Joint Genome Institute (JGI-PGF)"/>
            <person name="Walter F."/>
            <person name="Albersmeier A."/>
            <person name="Kalinowski J."/>
            <person name="Ruckert C."/>
        </authorList>
    </citation>
    <scope>NUCLEOTIDE SEQUENCE</scope>
    <source>
        <strain evidence="2">CGMCC 4.7403</strain>
    </source>
</reference>
<comment type="caution">
    <text evidence="2">The sequence shown here is derived from an EMBL/GenBank/DDBJ whole genome shotgun (WGS) entry which is preliminary data.</text>
</comment>
<dbReference type="EMBL" id="BNAT01000009">
    <property type="protein sequence ID" value="GHH88006.1"/>
    <property type="molecule type" value="Genomic_DNA"/>
</dbReference>
<proteinExistence type="predicted"/>
<feature type="chain" id="PRO_5037157571" evidence="1">
    <location>
        <begin position="28"/>
        <end position="151"/>
    </location>
</feature>